<dbReference type="EMBL" id="BAAAYX010000026">
    <property type="protein sequence ID" value="GAA3717783.1"/>
    <property type="molecule type" value="Genomic_DNA"/>
</dbReference>
<comment type="caution">
    <text evidence="1">The sequence shown here is derived from an EMBL/GenBank/DDBJ whole genome shotgun (WGS) entry which is preliminary data.</text>
</comment>
<sequence>MIEATAVTGRVMSSAGVRNRRPCRCKAVRWSPRATSTVGTPACTNLAPSPPPIAPAPMITYLRIHRPYVRDRSVSERIEA</sequence>
<evidence type="ECO:0000313" key="1">
    <source>
        <dbReference type="EMBL" id="GAA3717783.1"/>
    </source>
</evidence>
<protein>
    <submittedName>
        <fullName evidence="1">Uncharacterized protein</fullName>
    </submittedName>
</protein>
<reference evidence="2" key="1">
    <citation type="journal article" date="2019" name="Int. J. Syst. Evol. Microbiol.">
        <title>The Global Catalogue of Microorganisms (GCM) 10K type strain sequencing project: providing services to taxonomists for standard genome sequencing and annotation.</title>
        <authorList>
            <consortium name="The Broad Institute Genomics Platform"/>
            <consortium name="The Broad Institute Genome Sequencing Center for Infectious Disease"/>
            <person name="Wu L."/>
            <person name="Ma J."/>
        </authorList>
    </citation>
    <scope>NUCLEOTIDE SEQUENCE [LARGE SCALE GENOMIC DNA]</scope>
    <source>
        <strain evidence="2">JCM 16548</strain>
    </source>
</reference>
<evidence type="ECO:0000313" key="2">
    <source>
        <dbReference type="Proteomes" id="UP001500051"/>
    </source>
</evidence>
<proteinExistence type="predicted"/>
<organism evidence="1 2">
    <name type="scientific">Microlunatus aurantiacus</name>
    <dbReference type="NCBI Taxonomy" id="446786"/>
    <lineage>
        <taxon>Bacteria</taxon>
        <taxon>Bacillati</taxon>
        <taxon>Actinomycetota</taxon>
        <taxon>Actinomycetes</taxon>
        <taxon>Propionibacteriales</taxon>
        <taxon>Propionibacteriaceae</taxon>
        <taxon>Microlunatus</taxon>
    </lineage>
</organism>
<accession>A0ABP7EFW0</accession>
<dbReference type="Proteomes" id="UP001500051">
    <property type="component" value="Unassembled WGS sequence"/>
</dbReference>
<gene>
    <name evidence="1" type="ORF">GCM10022204_42140</name>
</gene>
<name>A0ABP7EFW0_9ACTN</name>
<keyword evidence="2" id="KW-1185">Reference proteome</keyword>